<evidence type="ECO:0000256" key="2">
    <source>
        <dbReference type="ARBA" id="ARBA00022695"/>
    </source>
</evidence>
<reference evidence="10" key="1">
    <citation type="journal article" date="2019" name="Plant Biotechnol. J.">
        <title>Genome sequencing of the Australian wild diploid species Gossypium australe highlights disease resistance and delayed gland morphogenesis.</title>
        <authorList>
            <person name="Cai Y."/>
            <person name="Cai X."/>
            <person name="Wang Q."/>
            <person name="Wang P."/>
            <person name="Zhang Y."/>
            <person name="Cai C."/>
            <person name="Xu Y."/>
            <person name="Wang K."/>
            <person name="Zhou Z."/>
            <person name="Wang C."/>
            <person name="Geng S."/>
            <person name="Li B."/>
            <person name="Dong Q."/>
            <person name="Hou Y."/>
            <person name="Wang H."/>
            <person name="Ai P."/>
            <person name="Liu Z."/>
            <person name="Yi F."/>
            <person name="Sun M."/>
            <person name="An G."/>
            <person name="Cheng J."/>
            <person name="Zhang Y."/>
            <person name="Shi Q."/>
            <person name="Xie Y."/>
            <person name="Shi X."/>
            <person name="Chang Y."/>
            <person name="Huang F."/>
            <person name="Chen Y."/>
            <person name="Hong S."/>
            <person name="Mi L."/>
            <person name="Sun Q."/>
            <person name="Zhang L."/>
            <person name="Zhou B."/>
            <person name="Peng R."/>
            <person name="Zhang X."/>
            <person name="Liu F."/>
        </authorList>
    </citation>
    <scope>NUCLEOTIDE SEQUENCE [LARGE SCALE GENOMIC DNA]</scope>
    <source>
        <strain evidence="10">cv. PA1801</strain>
    </source>
</reference>
<proteinExistence type="predicted"/>
<comment type="caution">
    <text evidence="9">The sequence shown here is derived from an EMBL/GenBank/DDBJ whole genome shotgun (WGS) entry which is preliminary data.</text>
</comment>
<keyword evidence="10" id="KW-1185">Reference proteome</keyword>
<dbReference type="SUPFAM" id="SSF56672">
    <property type="entry name" value="DNA/RNA polymerases"/>
    <property type="match status" value="1"/>
</dbReference>
<dbReference type="EMBL" id="SMMG02000006">
    <property type="protein sequence ID" value="KAA3469994.1"/>
    <property type="molecule type" value="Genomic_DNA"/>
</dbReference>
<dbReference type="Gene3D" id="3.10.10.10">
    <property type="entry name" value="HIV Type 1 Reverse Transcriptase, subunit A, domain 1"/>
    <property type="match status" value="1"/>
</dbReference>
<evidence type="ECO:0000256" key="3">
    <source>
        <dbReference type="ARBA" id="ARBA00022722"/>
    </source>
</evidence>
<keyword evidence="6" id="KW-0695">RNA-directed DNA polymerase</keyword>
<keyword evidence="5" id="KW-0378">Hydrolase</keyword>
<protein>
    <submittedName>
        <fullName evidence="9">DNA/RNA polymerases superfamily protein</fullName>
    </submittedName>
</protein>
<dbReference type="InterPro" id="IPR053134">
    <property type="entry name" value="RNA-dir_DNA_polymerase"/>
</dbReference>
<dbReference type="InterPro" id="IPR000477">
    <property type="entry name" value="RT_dom"/>
</dbReference>
<sequence length="358" mass="40744">MQAKEDAKSSIFHEFDTILRLDWLTRHNVVVECKSRGVRLLSVYGNKVFILGVKCDVGNNLISAVSSQKMIVKGGDDYLEYFGFKNGEGRYQTSNVFLEELPGIPPNRDIEFSTDTALGTAPICSAPYRMALKKDGTLRLCIDYRQLNKVTIKNKYPLPMIEDLFNQLSGAKVLPKIDLRPGYYQVKIKTDDIPNTNFRTSCGDYEFLVMPFGLMKAPVVFMDLMNRVFQPYLDCCMVVFNDDILVYSKSKAEHEEHLQIKGGVIAYASRQLKLHERNHPTHDLELVTIVLALKIWRHYLYRENCQLLMNYDLTIEYHQGKANGVADALSKKTVLNLASLRARVCLVDDGSLLAELRA</sequence>
<dbReference type="Pfam" id="PF17917">
    <property type="entry name" value="RT_RNaseH"/>
    <property type="match status" value="1"/>
</dbReference>
<dbReference type="CDD" id="cd01647">
    <property type="entry name" value="RT_LTR"/>
    <property type="match status" value="1"/>
</dbReference>
<keyword evidence="3" id="KW-0540">Nuclease</keyword>
<dbReference type="GO" id="GO:0004519">
    <property type="term" value="F:endonuclease activity"/>
    <property type="evidence" value="ECO:0007669"/>
    <property type="project" value="UniProtKB-KW"/>
</dbReference>
<dbReference type="AlphaFoldDB" id="A0A5B6VLY9"/>
<evidence type="ECO:0000256" key="1">
    <source>
        <dbReference type="ARBA" id="ARBA00022679"/>
    </source>
</evidence>
<dbReference type="InterPro" id="IPR043128">
    <property type="entry name" value="Rev_trsase/Diguanyl_cyclase"/>
</dbReference>
<dbReference type="Proteomes" id="UP000325315">
    <property type="component" value="Unassembled WGS sequence"/>
</dbReference>
<evidence type="ECO:0000259" key="8">
    <source>
        <dbReference type="Pfam" id="PF17917"/>
    </source>
</evidence>
<dbReference type="OrthoDB" id="1733657at2759"/>
<accession>A0A5B6VLY9</accession>
<dbReference type="InterPro" id="IPR043502">
    <property type="entry name" value="DNA/RNA_pol_sf"/>
</dbReference>
<evidence type="ECO:0000256" key="6">
    <source>
        <dbReference type="ARBA" id="ARBA00022918"/>
    </source>
</evidence>
<evidence type="ECO:0000259" key="7">
    <source>
        <dbReference type="Pfam" id="PF00078"/>
    </source>
</evidence>
<keyword evidence="1" id="KW-0808">Transferase</keyword>
<dbReference type="PANTHER" id="PTHR24559:SF444">
    <property type="entry name" value="REVERSE TRANSCRIPTASE DOMAIN-CONTAINING PROTEIN"/>
    <property type="match status" value="1"/>
</dbReference>
<dbReference type="InterPro" id="IPR041373">
    <property type="entry name" value="RT_RNaseH"/>
</dbReference>
<dbReference type="PANTHER" id="PTHR24559">
    <property type="entry name" value="TRANSPOSON TY3-I GAG-POL POLYPROTEIN"/>
    <property type="match status" value="1"/>
</dbReference>
<evidence type="ECO:0000313" key="10">
    <source>
        <dbReference type="Proteomes" id="UP000325315"/>
    </source>
</evidence>
<keyword evidence="4" id="KW-0255">Endonuclease</keyword>
<dbReference type="GO" id="GO:0016787">
    <property type="term" value="F:hydrolase activity"/>
    <property type="evidence" value="ECO:0007669"/>
    <property type="project" value="UniProtKB-KW"/>
</dbReference>
<evidence type="ECO:0000256" key="4">
    <source>
        <dbReference type="ARBA" id="ARBA00022759"/>
    </source>
</evidence>
<feature type="domain" description="Reverse transcriptase" evidence="7">
    <location>
        <begin position="133"/>
        <end position="260"/>
    </location>
</feature>
<evidence type="ECO:0000313" key="9">
    <source>
        <dbReference type="EMBL" id="KAA3469994.1"/>
    </source>
</evidence>
<evidence type="ECO:0000256" key="5">
    <source>
        <dbReference type="ARBA" id="ARBA00022801"/>
    </source>
</evidence>
<feature type="domain" description="Reverse transcriptase RNase H-like" evidence="8">
    <location>
        <begin position="263"/>
        <end position="309"/>
    </location>
</feature>
<dbReference type="Pfam" id="PF00078">
    <property type="entry name" value="RVT_1"/>
    <property type="match status" value="1"/>
</dbReference>
<keyword evidence="2" id="KW-0548">Nucleotidyltransferase</keyword>
<dbReference type="Gene3D" id="3.30.70.270">
    <property type="match status" value="1"/>
</dbReference>
<name>A0A5B6VLY9_9ROSI</name>
<gene>
    <name evidence="9" type="ORF">EPI10_015737</name>
</gene>
<organism evidence="9 10">
    <name type="scientific">Gossypium australe</name>
    <dbReference type="NCBI Taxonomy" id="47621"/>
    <lineage>
        <taxon>Eukaryota</taxon>
        <taxon>Viridiplantae</taxon>
        <taxon>Streptophyta</taxon>
        <taxon>Embryophyta</taxon>
        <taxon>Tracheophyta</taxon>
        <taxon>Spermatophyta</taxon>
        <taxon>Magnoliopsida</taxon>
        <taxon>eudicotyledons</taxon>
        <taxon>Gunneridae</taxon>
        <taxon>Pentapetalae</taxon>
        <taxon>rosids</taxon>
        <taxon>malvids</taxon>
        <taxon>Malvales</taxon>
        <taxon>Malvaceae</taxon>
        <taxon>Malvoideae</taxon>
        <taxon>Gossypium</taxon>
    </lineage>
</organism>
<dbReference type="GO" id="GO:0003964">
    <property type="term" value="F:RNA-directed DNA polymerase activity"/>
    <property type="evidence" value="ECO:0007669"/>
    <property type="project" value="UniProtKB-KW"/>
</dbReference>